<comment type="caution">
    <text evidence="2">The sequence shown here is derived from an EMBL/GenBank/DDBJ whole genome shotgun (WGS) entry which is preliminary data.</text>
</comment>
<proteinExistence type="predicted"/>
<evidence type="ECO:0000313" key="3">
    <source>
        <dbReference type="Proteomes" id="UP001652503"/>
    </source>
</evidence>
<name>A0ABT2Z1Q6_9RHOB</name>
<evidence type="ECO:0000256" key="1">
    <source>
        <dbReference type="SAM" id="MobiDB-lite"/>
    </source>
</evidence>
<sequence length="253" mass="27093">MSIWVPSRAQVSESSTWAQQGRRSPASARKAGSCALPPTRLTELPMSRAGNCPFSKWSGARQIRWSVIEINSVRMKAEMFCACVSVTGCAVRAPPPSTAAIPVWNGATAAARWVTIPDPSLVALRLAKRAHHPPQKPTTNRRADHAPESGNLAAVAYPIAAAKDDDARPVGAQAGRYAGLGPLEAHQHVCPQLGYARDPGAAVSDAQHAGDAAKLHLGPGLRHDAGHAVQRSREHVARQRGAFRRHRPPGWPW</sequence>
<dbReference type="EMBL" id="JAOWLA010000008">
    <property type="protein sequence ID" value="MCV2865074.1"/>
    <property type="molecule type" value="Genomic_DNA"/>
</dbReference>
<reference evidence="2 3" key="1">
    <citation type="submission" date="2022-10" db="EMBL/GenBank/DDBJ databases">
        <title>Defluviimonas sp. nov., isolated from ocean surface water.</title>
        <authorList>
            <person name="He W."/>
            <person name="Wang L."/>
            <person name="Zhang D.-F."/>
        </authorList>
    </citation>
    <scope>NUCLEOTIDE SEQUENCE [LARGE SCALE GENOMIC DNA]</scope>
    <source>
        <strain evidence="2 3">WL0075</strain>
    </source>
</reference>
<keyword evidence="3" id="KW-1185">Reference proteome</keyword>
<evidence type="ECO:0000313" key="2">
    <source>
        <dbReference type="EMBL" id="MCV2865074.1"/>
    </source>
</evidence>
<gene>
    <name evidence="2" type="ORF">OE647_10040</name>
</gene>
<dbReference type="Proteomes" id="UP001652503">
    <property type="component" value="Unassembled WGS sequence"/>
</dbReference>
<accession>A0ABT2Z1Q6</accession>
<organism evidence="2 3">
    <name type="scientific">Albidovulum sediminicola</name>
    <dbReference type="NCBI Taxonomy" id="2984331"/>
    <lineage>
        <taxon>Bacteria</taxon>
        <taxon>Pseudomonadati</taxon>
        <taxon>Pseudomonadota</taxon>
        <taxon>Alphaproteobacteria</taxon>
        <taxon>Rhodobacterales</taxon>
        <taxon>Paracoccaceae</taxon>
        <taxon>Albidovulum</taxon>
    </lineage>
</organism>
<feature type="region of interest" description="Disordered" evidence="1">
    <location>
        <begin position="14"/>
        <end position="33"/>
    </location>
</feature>
<protein>
    <submittedName>
        <fullName evidence="2">Uncharacterized protein</fullName>
    </submittedName>
</protein>